<dbReference type="PANTHER" id="PTHR10697">
    <property type="entry name" value="MAMMALIAN EPENDYMIN-RELATED PROTEIN 1"/>
    <property type="match status" value="1"/>
</dbReference>
<name>A0ABD3WWW9_SINWO</name>
<feature type="signal peptide" evidence="1">
    <location>
        <begin position="1"/>
        <end position="16"/>
    </location>
</feature>
<dbReference type="PANTHER" id="PTHR10697:SF13">
    <property type="entry name" value="RICIN B LECTIN DOMAIN-CONTAINING PROTEIN"/>
    <property type="match status" value="1"/>
</dbReference>
<evidence type="ECO:0000313" key="3">
    <source>
        <dbReference type="Proteomes" id="UP001634394"/>
    </source>
</evidence>
<comment type="caution">
    <text evidence="2">The sequence shown here is derived from an EMBL/GenBank/DDBJ whole genome shotgun (WGS) entry which is preliminary data.</text>
</comment>
<keyword evidence="1" id="KW-0732">Signal</keyword>
<reference evidence="2 3" key="1">
    <citation type="submission" date="2024-11" db="EMBL/GenBank/DDBJ databases">
        <title>Chromosome-level genome assembly of the freshwater bivalve Anodonta woodiana.</title>
        <authorList>
            <person name="Chen X."/>
        </authorList>
    </citation>
    <scope>NUCLEOTIDE SEQUENCE [LARGE SCALE GENOMIC DNA]</scope>
    <source>
        <strain evidence="2">MN2024</strain>
        <tissue evidence="2">Gills</tissue>
    </source>
</reference>
<evidence type="ECO:0000313" key="2">
    <source>
        <dbReference type="EMBL" id="KAL3877123.1"/>
    </source>
</evidence>
<dbReference type="AlphaFoldDB" id="A0ABD3WWW9"/>
<dbReference type="Proteomes" id="UP001634394">
    <property type="component" value="Unassembled WGS sequence"/>
</dbReference>
<accession>A0ABD3WWW9</accession>
<dbReference type="Pfam" id="PF00811">
    <property type="entry name" value="Ependymin"/>
    <property type="match status" value="1"/>
</dbReference>
<dbReference type="InterPro" id="IPR001299">
    <property type="entry name" value="Ependymin"/>
</dbReference>
<dbReference type="EMBL" id="JBJQND010000005">
    <property type="protein sequence ID" value="KAL3877123.1"/>
    <property type="molecule type" value="Genomic_DNA"/>
</dbReference>
<protein>
    <submittedName>
        <fullName evidence="2">Uncharacterized protein</fullName>
    </submittedName>
</protein>
<sequence>MFKLALLLPLIVGTFGQTPTRCCYSHKFDGVLMEVGASLPLGSSTPTILDATNEISYDFDEKLMWLNRSQVNPVNGNRETIIILRRYHESKEYIVQNGQCYSQTINPDSLTPPCVPDSFHYGGSFTIGSGTNSVNVNNWRGNINGTTFAINVQASDCTPVSESLYGIIEQANTVMTYVFANLKPTLAHPDRFHQQAVCAHAIPIHGAGKRDLEEMIANIHSHLVPFIL</sequence>
<gene>
    <name evidence="2" type="ORF">ACJMK2_034876</name>
</gene>
<keyword evidence="3" id="KW-1185">Reference proteome</keyword>
<feature type="chain" id="PRO_5044780788" evidence="1">
    <location>
        <begin position="17"/>
        <end position="228"/>
    </location>
</feature>
<organism evidence="2 3">
    <name type="scientific">Sinanodonta woodiana</name>
    <name type="common">Chinese pond mussel</name>
    <name type="synonym">Anodonta woodiana</name>
    <dbReference type="NCBI Taxonomy" id="1069815"/>
    <lineage>
        <taxon>Eukaryota</taxon>
        <taxon>Metazoa</taxon>
        <taxon>Spiralia</taxon>
        <taxon>Lophotrochozoa</taxon>
        <taxon>Mollusca</taxon>
        <taxon>Bivalvia</taxon>
        <taxon>Autobranchia</taxon>
        <taxon>Heteroconchia</taxon>
        <taxon>Palaeoheterodonta</taxon>
        <taxon>Unionida</taxon>
        <taxon>Unionoidea</taxon>
        <taxon>Unionidae</taxon>
        <taxon>Unioninae</taxon>
        <taxon>Sinanodonta</taxon>
    </lineage>
</organism>
<evidence type="ECO:0000256" key="1">
    <source>
        <dbReference type="SAM" id="SignalP"/>
    </source>
</evidence>
<proteinExistence type="predicted"/>